<evidence type="ECO:0000256" key="2">
    <source>
        <dbReference type="ARBA" id="ARBA00022737"/>
    </source>
</evidence>
<feature type="compositionally biased region" description="Basic and acidic residues" evidence="5">
    <location>
        <begin position="120"/>
        <end position="138"/>
    </location>
</feature>
<dbReference type="PANTHER" id="PTHR19211:SF14">
    <property type="entry name" value="ATP-BINDING CASSETTE SUB-FAMILY F MEMBER 1"/>
    <property type="match status" value="1"/>
</dbReference>
<dbReference type="Gene3D" id="3.40.50.300">
    <property type="entry name" value="P-loop containing nucleotide triphosphate hydrolases"/>
    <property type="match status" value="2"/>
</dbReference>
<keyword evidence="4" id="KW-0067">ATP-binding</keyword>
<proteinExistence type="predicted"/>
<dbReference type="PROSITE" id="PS50893">
    <property type="entry name" value="ABC_TRANSPORTER_2"/>
    <property type="match status" value="2"/>
</dbReference>
<comment type="caution">
    <text evidence="7">The sequence shown here is derived from an EMBL/GenBank/DDBJ whole genome shotgun (WGS) entry which is preliminary data.</text>
</comment>
<dbReference type="FunFam" id="3.40.50.300:FF:000549">
    <property type="entry name" value="ABC transporter ATP-binding protein arb1"/>
    <property type="match status" value="1"/>
</dbReference>
<dbReference type="InterPro" id="IPR003593">
    <property type="entry name" value="AAA+_ATPase"/>
</dbReference>
<dbReference type="Proteomes" id="UP001157974">
    <property type="component" value="Unassembled WGS sequence"/>
</dbReference>
<dbReference type="SUPFAM" id="SSF52540">
    <property type="entry name" value="P-loop containing nucleoside triphosphate hydrolases"/>
    <property type="match status" value="2"/>
</dbReference>
<evidence type="ECO:0000313" key="8">
    <source>
        <dbReference type="Proteomes" id="UP001157974"/>
    </source>
</evidence>
<dbReference type="GO" id="GO:0016887">
    <property type="term" value="F:ATP hydrolysis activity"/>
    <property type="evidence" value="ECO:0007669"/>
    <property type="project" value="InterPro"/>
</dbReference>
<dbReference type="CDD" id="cd03221">
    <property type="entry name" value="ABCF_EF-3"/>
    <property type="match status" value="2"/>
</dbReference>
<evidence type="ECO:0000256" key="4">
    <source>
        <dbReference type="ARBA" id="ARBA00022840"/>
    </source>
</evidence>
<gene>
    <name evidence="7" type="ORF">NDN08_001098</name>
</gene>
<dbReference type="AlphaFoldDB" id="A0AAV8UPT4"/>
<keyword evidence="2" id="KW-0677">Repeat</keyword>
<dbReference type="PROSITE" id="PS00211">
    <property type="entry name" value="ABC_TRANSPORTER_1"/>
    <property type="match status" value="1"/>
</dbReference>
<evidence type="ECO:0000259" key="6">
    <source>
        <dbReference type="PROSITE" id="PS50893"/>
    </source>
</evidence>
<feature type="domain" description="ABC transporter" evidence="6">
    <location>
        <begin position="191"/>
        <end position="455"/>
    </location>
</feature>
<reference evidence="7 8" key="1">
    <citation type="journal article" date="2023" name="Nat. Commun.">
        <title>Origin of minicircular mitochondrial genomes in red algae.</title>
        <authorList>
            <person name="Lee Y."/>
            <person name="Cho C.H."/>
            <person name="Lee Y.M."/>
            <person name="Park S.I."/>
            <person name="Yang J.H."/>
            <person name="West J.A."/>
            <person name="Bhattacharya D."/>
            <person name="Yoon H.S."/>
        </authorList>
    </citation>
    <scope>NUCLEOTIDE SEQUENCE [LARGE SCALE GENOMIC DNA]</scope>
    <source>
        <strain evidence="7 8">CCMP1338</strain>
        <tissue evidence="7">Whole cell</tissue>
    </source>
</reference>
<dbReference type="InterPro" id="IPR050611">
    <property type="entry name" value="ABCF"/>
</dbReference>
<keyword evidence="8" id="KW-1185">Reference proteome</keyword>
<evidence type="ECO:0000313" key="7">
    <source>
        <dbReference type="EMBL" id="KAJ8904580.1"/>
    </source>
</evidence>
<protein>
    <recommendedName>
        <fullName evidence="1">Probable ATP-dependent transporter ycf16</fullName>
    </recommendedName>
</protein>
<organism evidence="7 8">
    <name type="scientific">Rhodosorus marinus</name>
    <dbReference type="NCBI Taxonomy" id="101924"/>
    <lineage>
        <taxon>Eukaryota</taxon>
        <taxon>Rhodophyta</taxon>
        <taxon>Stylonematophyceae</taxon>
        <taxon>Stylonematales</taxon>
        <taxon>Stylonemataceae</taxon>
        <taxon>Rhodosorus</taxon>
    </lineage>
</organism>
<dbReference type="Pfam" id="PF00005">
    <property type="entry name" value="ABC_tran"/>
    <property type="match status" value="2"/>
</dbReference>
<evidence type="ECO:0000256" key="5">
    <source>
        <dbReference type="SAM" id="MobiDB-lite"/>
    </source>
</evidence>
<dbReference type="PANTHER" id="PTHR19211">
    <property type="entry name" value="ATP-BINDING TRANSPORT PROTEIN-RELATED"/>
    <property type="match status" value="1"/>
</dbReference>
<sequence>MAVDSEKKKKKSGGGSKDKSVKDGGGGGGKDKPAKGGKDVKEKNSGKDKGGPGENGKGKGAGAKDKKGKAGAPSSSTANAPDKKPKKKKGAKVIKKVEEDFYEGIDMPPSESEEEYEKEEVEKNQEIDVDTPRDYSKKDVKKAKKIEQQQAYAADAAKREAYLDDSLVFSVTVAGAADGKSSTADANARDIKVSNFSVSAKKKELFLNTNMTIAFGRRYGLVGPNGTGKTTVMKLISRRMLPVPDNLDVLLVEQEVIGDERSALEAVMQADEKLTSLKEEEEMLSKLTLEDPVDEDEEDGEDSDGEGKEDSALQTAMRLQEIQEQIEEIGGSTAISRAAKILAGLGFSPDMQKRATQSFSGGWRMRISLARALFMLPTVLLLDEPTNHLDLRAVLWLEEYLLRWKKTLVVVSHDRDFLNTVSTDIIHLHEKKLWQYKGNFDSFEKMFEQKRREQNKMYDKYVSEMKKAKTSKAAQDKAREKAKMDKERRAKRSGRKAVADEEDEQQRAEVVSKWKDYNVNFAFPEPTELGHPLLQLVDVEFEYPSRPDFKLAKVNVGVGMGTRAAIVGPNGAGKTTFINLLAGELSPTSGEFRKKPKLRVGRYSQHFVEVLNMESNPVFYLQSLYPEEFAGSKGQQMLRGRLGRFGLAGEHHMTPIAKLSGGQKARVVFTMIALMQPHLLLLDEPTNNLDMESIDALGDAVAEFSGGVVIISHDSRLVSRVCEDEMTAQLWVVDNGTVEVYDGTFEDYRDETIEEIVGEMEE</sequence>
<evidence type="ECO:0000256" key="1">
    <source>
        <dbReference type="ARBA" id="ARBA00014334"/>
    </source>
</evidence>
<feature type="region of interest" description="Disordered" evidence="5">
    <location>
        <begin position="284"/>
        <end position="312"/>
    </location>
</feature>
<keyword evidence="3" id="KW-0547">Nucleotide-binding</keyword>
<feature type="compositionally biased region" description="Basic and acidic residues" evidence="5">
    <location>
        <begin position="474"/>
        <end position="488"/>
    </location>
</feature>
<dbReference type="SMART" id="SM00382">
    <property type="entry name" value="AAA"/>
    <property type="match status" value="2"/>
</dbReference>
<name>A0AAV8UPT4_9RHOD</name>
<dbReference type="EMBL" id="JAMWBK010000005">
    <property type="protein sequence ID" value="KAJ8904580.1"/>
    <property type="molecule type" value="Genomic_DNA"/>
</dbReference>
<feature type="compositionally biased region" description="Gly residues" evidence="5">
    <location>
        <begin position="52"/>
        <end position="61"/>
    </location>
</feature>
<feature type="compositionally biased region" description="Acidic residues" evidence="5">
    <location>
        <begin position="291"/>
        <end position="304"/>
    </location>
</feature>
<dbReference type="GO" id="GO:0005524">
    <property type="term" value="F:ATP binding"/>
    <property type="evidence" value="ECO:0007669"/>
    <property type="project" value="UniProtKB-KW"/>
</dbReference>
<accession>A0AAV8UPT4</accession>
<dbReference type="InterPro" id="IPR027417">
    <property type="entry name" value="P-loop_NTPase"/>
</dbReference>
<feature type="compositionally biased region" description="Basic residues" evidence="5">
    <location>
        <begin position="84"/>
        <end position="94"/>
    </location>
</feature>
<feature type="region of interest" description="Disordered" evidence="5">
    <location>
        <begin position="1"/>
        <end position="141"/>
    </location>
</feature>
<feature type="compositionally biased region" description="Basic and acidic residues" evidence="5">
    <location>
        <begin position="29"/>
        <end position="51"/>
    </location>
</feature>
<feature type="domain" description="ABC transporter" evidence="6">
    <location>
        <begin position="534"/>
        <end position="760"/>
    </location>
</feature>
<evidence type="ECO:0000256" key="3">
    <source>
        <dbReference type="ARBA" id="ARBA00022741"/>
    </source>
</evidence>
<dbReference type="FunFam" id="3.40.50.300:FF:000011">
    <property type="entry name" value="Putative ABC transporter ATP-binding component"/>
    <property type="match status" value="1"/>
</dbReference>
<feature type="region of interest" description="Disordered" evidence="5">
    <location>
        <begin position="468"/>
        <end position="504"/>
    </location>
</feature>
<dbReference type="InterPro" id="IPR003439">
    <property type="entry name" value="ABC_transporter-like_ATP-bd"/>
</dbReference>
<dbReference type="InterPro" id="IPR017871">
    <property type="entry name" value="ABC_transporter-like_CS"/>
</dbReference>